<evidence type="ECO:0000259" key="2">
    <source>
        <dbReference type="Pfam" id="PF04016"/>
    </source>
</evidence>
<dbReference type="AlphaFoldDB" id="A0A1F7WUK7"/>
<keyword evidence="1" id="KW-0472">Membrane</keyword>
<comment type="caution">
    <text evidence="4">The sequence shown here is derived from an EMBL/GenBank/DDBJ whole genome shotgun (WGS) entry which is preliminary data.</text>
</comment>
<dbReference type="InterPro" id="IPR007161">
    <property type="entry name" value="DUF364"/>
</dbReference>
<keyword evidence="1" id="KW-0812">Transmembrane</keyword>
<dbReference type="Gene3D" id="3.40.50.11590">
    <property type="match status" value="1"/>
</dbReference>
<evidence type="ECO:0008006" key="6">
    <source>
        <dbReference type="Google" id="ProtNLM"/>
    </source>
</evidence>
<evidence type="ECO:0000313" key="4">
    <source>
        <dbReference type="EMBL" id="OGM06317.1"/>
    </source>
</evidence>
<keyword evidence="1" id="KW-1133">Transmembrane helix</keyword>
<dbReference type="SUPFAM" id="SSF159713">
    <property type="entry name" value="Dhaf3308-like"/>
    <property type="match status" value="1"/>
</dbReference>
<dbReference type="STRING" id="1817813.A2008_10845"/>
<evidence type="ECO:0000256" key="1">
    <source>
        <dbReference type="SAM" id="Phobius"/>
    </source>
</evidence>
<feature type="domain" description="Putative heavy-metal chelation" evidence="2">
    <location>
        <begin position="102"/>
        <end position="239"/>
    </location>
</feature>
<feature type="transmembrane region" description="Helical" evidence="1">
    <location>
        <begin position="21"/>
        <end position="43"/>
    </location>
</feature>
<feature type="domain" description="DUF4213" evidence="3">
    <location>
        <begin position="11"/>
        <end position="90"/>
    </location>
</feature>
<dbReference type="Pfam" id="PF04016">
    <property type="entry name" value="DUF364"/>
    <property type="match status" value="1"/>
</dbReference>
<dbReference type="InterPro" id="IPR025251">
    <property type="entry name" value="DUF4213"/>
</dbReference>
<proteinExistence type="predicted"/>
<name>A0A1F7WUK7_9BACT</name>
<organism evidence="4 5">
    <name type="scientific">Candidatus Wallbacteria bacterium GWC2_49_35</name>
    <dbReference type="NCBI Taxonomy" id="1817813"/>
    <lineage>
        <taxon>Bacteria</taxon>
        <taxon>Candidatus Walliibacteriota</taxon>
    </lineage>
</organism>
<evidence type="ECO:0000313" key="5">
    <source>
        <dbReference type="Proteomes" id="UP000178735"/>
    </source>
</evidence>
<gene>
    <name evidence="4" type="ORF">A2008_10845</name>
</gene>
<reference evidence="4 5" key="1">
    <citation type="journal article" date="2016" name="Nat. Commun.">
        <title>Thousands of microbial genomes shed light on interconnected biogeochemical processes in an aquifer system.</title>
        <authorList>
            <person name="Anantharaman K."/>
            <person name="Brown C.T."/>
            <person name="Hug L.A."/>
            <person name="Sharon I."/>
            <person name="Castelle C.J."/>
            <person name="Probst A.J."/>
            <person name="Thomas B.C."/>
            <person name="Singh A."/>
            <person name="Wilkins M.J."/>
            <person name="Karaoz U."/>
            <person name="Brodie E.L."/>
            <person name="Williams K.H."/>
            <person name="Hubbard S.S."/>
            <person name="Banfield J.F."/>
        </authorList>
    </citation>
    <scope>NUCLEOTIDE SEQUENCE [LARGE SCALE GENOMIC DNA]</scope>
</reference>
<protein>
    <recommendedName>
        <fullName evidence="6">Heavy-metal chelation domain-containing protein</fullName>
    </recommendedName>
</protein>
<accession>A0A1F7WUK7</accession>
<dbReference type="Pfam" id="PF13938">
    <property type="entry name" value="DUF4213"/>
    <property type="match status" value="1"/>
</dbReference>
<dbReference type="Proteomes" id="UP000178735">
    <property type="component" value="Unassembled WGS sequence"/>
</dbReference>
<sequence length="246" mass="26885">MILKKIFEKLKKLGNVKILRLVIGLGYTVAHTEMGLGFSYTLISRKDSCTVNPTAGSFAGKTVAEAVNIIGRDLNNIINRTVLIALFNSTVDFDALRSAGGDAVELMELKPDDQVYMVGYFEPLVAAIRSRCGNLKIIEERHGETTSAIDGAEWKSTANLITSTSLINGTFEDITKKCERSRVNCLMGPSTPLDPELFKEHNITFLAGLKPLNYDRIIEIVSEGGGTKLFNKHCEKIVVKCAGSAL</sequence>
<evidence type="ECO:0000259" key="3">
    <source>
        <dbReference type="Pfam" id="PF13938"/>
    </source>
</evidence>
<dbReference type="EMBL" id="MGFH01000069">
    <property type="protein sequence ID" value="OGM06317.1"/>
    <property type="molecule type" value="Genomic_DNA"/>
</dbReference>